<dbReference type="Pfam" id="PF25023">
    <property type="entry name" value="TEN_YD-shell"/>
    <property type="match status" value="1"/>
</dbReference>
<dbReference type="Gene3D" id="2.180.10.10">
    <property type="entry name" value="RHS repeat-associated core"/>
    <property type="match status" value="1"/>
</dbReference>
<keyword evidence="5" id="KW-1185">Reference proteome</keyword>
<protein>
    <submittedName>
        <fullName evidence="4">RHS repeat domain-containing protein</fullName>
    </submittedName>
</protein>
<gene>
    <name evidence="4" type="ORF">E5L68_001805</name>
</gene>
<accession>A0ABW9JG06</accession>
<dbReference type="Proteomes" id="UP001517367">
    <property type="component" value="Unassembled WGS sequence"/>
</dbReference>
<feature type="region of interest" description="Disordered" evidence="2">
    <location>
        <begin position="385"/>
        <end position="442"/>
    </location>
</feature>
<dbReference type="InterPro" id="IPR056823">
    <property type="entry name" value="TEN-like_YD-shell"/>
</dbReference>
<evidence type="ECO:0000256" key="2">
    <source>
        <dbReference type="SAM" id="MobiDB-lite"/>
    </source>
</evidence>
<organism evidence="4 5">
    <name type="scientific">Pedobacter helvus</name>
    <dbReference type="NCBI Taxonomy" id="2563444"/>
    <lineage>
        <taxon>Bacteria</taxon>
        <taxon>Pseudomonadati</taxon>
        <taxon>Bacteroidota</taxon>
        <taxon>Sphingobacteriia</taxon>
        <taxon>Sphingobacteriales</taxon>
        <taxon>Sphingobacteriaceae</taxon>
        <taxon>Pedobacter</taxon>
    </lineage>
</organism>
<dbReference type="RefSeq" id="WP_138727698.1">
    <property type="nucleotide sequence ID" value="NZ_SRMP02000001.1"/>
</dbReference>
<evidence type="ECO:0000313" key="5">
    <source>
        <dbReference type="Proteomes" id="UP001517367"/>
    </source>
</evidence>
<dbReference type="PANTHER" id="PTHR32305">
    <property type="match status" value="1"/>
</dbReference>
<dbReference type="NCBIfam" id="TIGR03696">
    <property type="entry name" value="Rhs_assc_core"/>
    <property type="match status" value="1"/>
</dbReference>
<comment type="caution">
    <text evidence="4">The sequence shown here is derived from an EMBL/GenBank/DDBJ whole genome shotgun (WGS) entry which is preliminary data.</text>
</comment>
<name>A0ABW9JG06_9SPHI</name>
<feature type="domain" description="Teneurin-like YD-shell" evidence="3">
    <location>
        <begin position="18"/>
        <end position="104"/>
    </location>
</feature>
<reference evidence="4 5" key="1">
    <citation type="submission" date="2024-12" db="EMBL/GenBank/DDBJ databases">
        <authorList>
            <person name="Hu S."/>
        </authorList>
    </citation>
    <scope>NUCLEOTIDE SEQUENCE [LARGE SCALE GENOMIC DNA]</scope>
    <source>
        <strain evidence="4 5">P-25</strain>
    </source>
</reference>
<dbReference type="InterPro" id="IPR050708">
    <property type="entry name" value="T6SS_VgrG/RHS"/>
</dbReference>
<dbReference type="InterPro" id="IPR022385">
    <property type="entry name" value="Rhs_assc_core"/>
</dbReference>
<proteinExistence type="predicted"/>
<keyword evidence="1" id="KW-0677">Repeat</keyword>
<evidence type="ECO:0000259" key="3">
    <source>
        <dbReference type="Pfam" id="PF25023"/>
    </source>
</evidence>
<dbReference type="PANTHER" id="PTHR32305:SF15">
    <property type="entry name" value="PROTEIN RHSA-RELATED"/>
    <property type="match status" value="1"/>
</dbReference>
<dbReference type="EMBL" id="SRMP02000001">
    <property type="protein sequence ID" value="MFN0290103.1"/>
    <property type="molecule type" value="Genomic_DNA"/>
</dbReference>
<feature type="compositionally biased region" description="Basic and acidic residues" evidence="2">
    <location>
        <begin position="387"/>
        <end position="410"/>
    </location>
</feature>
<evidence type="ECO:0000256" key="1">
    <source>
        <dbReference type="ARBA" id="ARBA00022737"/>
    </source>
</evidence>
<sequence>MLRVSNNHKPTAGNSMGETISYDVMGNIQSLDRQGFGLSTYNSYTGNRLMGITGVNAGTFSYDANGNVKTDTRRGITDVSYNHLNLPQAVSGPANISYTYDAMGRKLRKVSSTTGTTDYVDGIQYTNGNIDFIQTGEGMALNNGGSYTYRYNLSDHLGNVRTSFDIYGGAVRILQRDDYYAFGLRKLGSPNDDRNKYLYNGKELQDELEQYDYGARFYDPVIGRWNVVDPLAENYDNVSPYNYGLNNPIFYIDPDGRSTEGFYNDYIFDKDGKLKDVIENDLPDRFYQQDASGNVNQIDNLTVDMAGQYLAASVKYIKDGGTLGEVEIKGQKYPDRTFSPLTIGVYPLEKGLEMSFPLERLNPRLGLFFGTASIVGFVLEMSSGQGKGERRQSAKADGTDNPFKKLKPDPNKPGNVLEKNSHTGKTVSKPAPPGFWDWWKSK</sequence>
<evidence type="ECO:0000313" key="4">
    <source>
        <dbReference type="EMBL" id="MFN0290103.1"/>
    </source>
</evidence>